<dbReference type="EMBL" id="KK198760">
    <property type="protein sequence ID" value="KCW60252.1"/>
    <property type="molecule type" value="Genomic_DNA"/>
</dbReference>
<name>A0A059B1Y5_EUCGR</name>
<dbReference type="Gramene" id="KCW60252">
    <property type="protein sequence ID" value="KCW60252"/>
    <property type="gene ID" value="EUGRSUZ_H02964"/>
</dbReference>
<dbReference type="InParanoid" id="A0A059B1Y5"/>
<gene>
    <name evidence="2" type="ORF">EUGRSUZ_H02964</name>
</gene>
<sequence>MGEIAKDANGYHEKPVKPVSDVDSGKDEGHGDVEEDSEVKSLLPPRRGGMIRSSEKTRRKVQWNDSNGNSLTEVLEFQPSEPSDSDDDDNDSCVCTIM</sequence>
<dbReference type="AlphaFoldDB" id="A0A059B1Y5"/>
<feature type="region of interest" description="Disordered" evidence="1">
    <location>
        <begin position="1"/>
        <end position="98"/>
    </location>
</feature>
<dbReference type="OrthoDB" id="773814at2759"/>
<organism evidence="2">
    <name type="scientific">Eucalyptus grandis</name>
    <name type="common">Flooded gum</name>
    <dbReference type="NCBI Taxonomy" id="71139"/>
    <lineage>
        <taxon>Eukaryota</taxon>
        <taxon>Viridiplantae</taxon>
        <taxon>Streptophyta</taxon>
        <taxon>Embryophyta</taxon>
        <taxon>Tracheophyta</taxon>
        <taxon>Spermatophyta</taxon>
        <taxon>Magnoliopsida</taxon>
        <taxon>eudicotyledons</taxon>
        <taxon>Gunneridae</taxon>
        <taxon>Pentapetalae</taxon>
        <taxon>rosids</taxon>
        <taxon>malvids</taxon>
        <taxon>Myrtales</taxon>
        <taxon>Myrtaceae</taxon>
        <taxon>Myrtoideae</taxon>
        <taxon>Eucalypteae</taxon>
        <taxon>Eucalyptus</taxon>
    </lineage>
</organism>
<feature type="compositionally biased region" description="Polar residues" evidence="1">
    <location>
        <begin position="63"/>
        <end position="72"/>
    </location>
</feature>
<dbReference type="STRING" id="71139.A0A059B1Y5"/>
<dbReference type="OMA" id="RKVKWND"/>
<dbReference type="KEGG" id="egr:104414440"/>
<proteinExistence type="predicted"/>
<protein>
    <submittedName>
        <fullName evidence="2">Uncharacterized protein</fullName>
    </submittedName>
</protein>
<feature type="compositionally biased region" description="Basic and acidic residues" evidence="1">
    <location>
        <begin position="23"/>
        <end position="32"/>
    </location>
</feature>
<dbReference type="eggNOG" id="ENOG502SFAF">
    <property type="taxonomic scope" value="Eukaryota"/>
</dbReference>
<feature type="compositionally biased region" description="Basic and acidic residues" evidence="1">
    <location>
        <begin position="1"/>
        <end position="16"/>
    </location>
</feature>
<evidence type="ECO:0000313" key="2">
    <source>
        <dbReference type="EMBL" id="KCW60252.1"/>
    </source>
</evidence>
<accession>A0A059B1Y5</accession>
<reference evidence="2" key="1">
    <citation type="submission" date="2013-07" db="EMBL/GenBank/DDBJ databases">
        <title>The genome of Eucalyptus grandis.</title>
        <authorList>
            <person name="Schmutz J."/>
            <person name="Hayes R."/>
            <person name="Myburg A."/>
            <person name="Tuskan G."/>
            <person name="Grattapaglia D."/>
            <person name="Rokhsar D.S."/>
        </authorList>
    </citation>
    <scope>NUCLEOTIDE SEQUENCE</scope>
    <source>
        <tissue evidence="2">Leaf extractions</tissue>
    </source>
</reference>
<dbReference type="PANTHER" id="PTHR33401">
    <property type="entry name" value="LIGHT-HARVESTING COMPLEX-LIKE PROTEIN OHP2, CHLOROPLASTIC"/>
    <property type="match status" value="1"/>
</dbReference>
<evidence type="ECO:0000256" key="1">
    <source>
        <dbReference type="SAM" id="MobiDB-lite"/>
    </source>
</evidence>
<dbReference type="PANTHER" id="PTHR33401:SF2">
    <property type="entry name" value="OS03G0138400 PROTEIN"/>
    <property type="match status" value="1"/>
</dbReference>
<dbReference type="FunCoup" id="A0A059B1Y5">
    <property type="interactions" value="846"/>
</dbReference>